<sequence length="293" mass="31747">MRAIKNIPVYIINAFVDNDRGGNPAAVVLEADAYSAGEKQAIAKMIGLSETAFVLGSDVAEFRLEFFTPTRQIAHCGHATIATFSFLSQKGMVGQRSSKETIDGKRDIFIRDNMAFMEQLAPEYRDVPAFEIRIKAALGLKDVDVPAFAPIRLVSTGNAFVIVPVANVDVLSSIVPDLNLIAAISEELDLVGFYVFAIGTSRPGRHASTRMFAPRYGISEEAGTGMAAGPLACYLYEVMGMKISTFYIEQGHFMERPSPSLLQVGLQLVGDKINSLLVGGKGMLVDAFKMNLP</sequence>
<dbReference type="RefSeq" id="WP_188950990.1">
    <property type="nucleotide sequence ID" value="NZ_BMIB01000001.1"/>
</dbReference>
<protein>
    <submittedName>
        <fullName evidence="4">Phenazine biosynthesis protein PhzF</fullName>
    </submittedName>
</protein>
<dbReference type="Pfam" id="PF02567">
    <property type="entry name" value="PhzC-PhzF"/>
    <property type="match status" value="1"/>
</dbReference>
<dbReference type="EMBL" id="BMIB01000001">
    <property type="protein sequence ID" value="GGH61871.1"/>
    <property type="molecule type" value="Genomic_DNA"/>
</dbReference>
<comment type="similarity">
    <text evidence="1">Belongs to the PhzF family.</text>
</comment>
<dbReference type="AlphaFoldDB" id="A0A917IR27"/>
<organism evidence="4 5">
    <name type="scientific">Filimonas zeae</name>
    <dbReference type="NCBI Taxonomy" id="1737353"/>
    <lineage>
        <taxon>Bacteria</taxon>
        <taxon>Pseudomonadati</taxon>
        <taxon>Bacteroidota</taxon>
        <taxon>Chitinophagia</taxon>
        <taxon>Chitinophagales</taxon>
        <taxon>Chitinophagaceae</taxon>
        <taxon>Filimonas</taxon>
    </lineage>
</organism>
<keyword evidence="5" id="KW-1185">Reference proteome</keyword>
<dbReference type="SUPFAM" id="SSF54506">
    <property type="entry name" value="Diaminopimelate epimerase-like"/>
    <property type="match status" value="1"/>
</dbReference>
<evidence type="ECO:0000256" key="2">
    <source>
        <dbReference type="ARBA" id="ARBA00023235"/>
    </source>
</evidence>
<feature type="active site" evidence="3">
    <location>
        <position position="50"/>
    </location>
</feature>
<dbReference type="GO" id="GO:0016853">
    <property type="term" value="F:isomerase activity"/>
    <property type="evidence" value="ECO:0007669"/>
    <property type="project" value="UniProtKB-KW"/>
</dbReference>
<dbReference type="NCBIfam" id="TIGR00654">
    <property type="entry name" value="PhzF_family"/>
    <property type="match status" value="1"/>
</dbReference>
<evidence type="ECO:0000313" key="4">
    <source>
        <dbReference type="EMBL" id="GGH61871.1"/>
    </source>
</evidence>
<dbReference type="PANTHER" id="PTHR13774">
    <property type="entry name" value="PHENAZINE BIOSYNTHESIS PROTEIN"/>
    <property type="match status" value="1"/>
</dbReference>
<dbReference type="Proteomes" id="UP000627292">
    <property type="component" value="Unassembled WGS sequence"/>
</dbReference>
<reference evidence="4" key="1">
    <citation type="journal article" date="2014" name="Int. J. Syst. Evol. Microbiol.">
        <title>Complete genome sequence of Corynebacterium casei LMG S-19264T (=DSM 44701T), isolated from a smear-ripened cheese.</title>
        <authorList>
            <consortium name="US DOE Joint Genome Institute (JGI-PGF)"/>
            <person name="Walter F."/>
            <person name="Albersmeier A."/>
            <person name="Kalinowski J."/>
            <person name="Ruckert C."/>
        </authorList>
    </citation>
    <scope>NUCLEOTIDE SEQUENCE</scope>
    <source>
        <strain evidence="4">CGMCC 1.15290</strain>
    </source>
</reference>
<evidence type="ECO:0000313" key="5">
    <source>
        <dbReference type="Proteomes" id="UP000627292"/>
    </source>
</evidence>
<gene>
    <name evidence="4" type="ORF">GCM10011379_11280</name>
</gene>
<dbReference type="PANTHER" id="PTHR13774:SF39">
    <property type="entry name" value="BIOSYNTHESIS PROTEIN, PUTATIVE-RELATED"/>
    <property type="match status" value="1"/>
</dbReference>
<dbReference type="GO" id="GO:0005737">
    <property type="term" value="C:cytoplasm"/>
    <property type="evidence" value="ECO:0007669"/>
    <property type="project" value="TreeGrafter"/>
</dbReference>
<proteinExistence type="inferred from homology"/>
<dbReference type="PIRSF" id="PIRSF016184">
    <property type="entry name" value="PhzC_PhzF"/>
    <property type="match status" value="1"/>
</dbReference>
<dbReference type="InterPro" id="IPR003719">
    <property type="entry name" value="Phenazine_PhzF-like"/>
</dbReference>
<keyword evidence="2" id="KW-0413">Isomerase</keyword>
<evidence type="ECO:0000256" key="1">
    <source>
        <dbReference type="ARBA" id="ARBA00008270"/>
    </source>
</evidence>
<comment type="caution">
    <text evidence="4">The sequence shown here is derived from an EMBL/GenBank/DDBJ whole genome shotgun (WGS) entry which is preliminary data.</text>
</comment>
<name>A0A917IR27_9BACT</name>
<evidence type="ECO:0000256" key="3">
    <source>
        <dbReference type="PIRSR" id="PIRSR016184-1"/>
    </source>
</evidence>
<accession>A0A917IR27</accession>
<reference evidence="4" key="2">
    <citation type="submission" date="2020-09" db="EMBL/GenBank/DDBJ databases">
        <authorList>
            <person name="Sun Q."/>
            <person name="Zhou Y."/>
        </authorList>
    </citation>
    <scope>NUCLEOTIDE SEQUENCE</scope>
    <source>
        <strain evidence="4">CGMCC 1.15290</strain>
    </source>
</reference>
<dbReference type="Gene3D" id="3.10.310.10">
    <property type="entry name" value="Diaminopimelate Epimerase, Chain A, domain 1"/>
    <property type="match status" value="2"/>
</dbReference>